<reference evidence="6" key="1">
    <citation type="journal article" date="2019" name="Int. J. Syst. Evol. Microbiol.">
        <title>The Global Catalogue of Microorganisms (GCM) 10K type strain sequencing project: providing services to taxonomists for standard genome sequencing and annotation.</title>
        <authorList>
            <consortium name="The Broad Institute Genomics Platform"/>
            <consortium name="The Broad Institute Genome Sequencing Center for Infectious Disease"/>
            <person name="Wu L."/>
            <person name="Ma J."/>
        </authorList>
    </citation>
    <scope>NUCLEOTIDE SEQUENCE [LARGE SCALE GENOMIC DNA]</scope>
    <source>
        <strain evidence="6">JCM 17458</strain>
    </source>
</reference>
<comment type="caution">
    <text evidence="5">The sequence shown here is derived from an EMBL/GenBank/DDBJ whole genome shotgun (WGS) entry which is preliminary data.</text>
</comment>
<dbReference type="PANTHER" id="PTHR46796:SF6">
    <property type="entry name" value="ARAC SUBFAMILY"/>
    <property type="match status" value="1"/>
</dbReference>
<keyword evidence="6" id="KW-1185">Reference proteome</keyword>
<evidence type="ECO:0000313" key="6">
    <source>
        <dbReference type="Proteomes" id="UP001501586"/>
    </source>
</evidence>
<dbReference type="Proteomes" id="UP001501586">
    <property type="component" value="Unassembled WGS sequence"/>
</dbReference>
<feature type="domain" description="HTH araC/xylS-type" evidence="4">
    <location>
        <begin position="215"/>
        <end position="313"/>
    </location>
</feature>
<keyword evidence="1" id="KW-0805">Transcription regulation</keyword>
<dbReference type="PROSITE" id="PS01124">
    <property type="entry name" value="HTH_ARAC_FAMILY_2"/>
    <property type="match status" value="1"/>
</dbReference>
<evidence type="ECO:0000256" key="1">
    <source>
        <dbReference type="ARBA" id="ARBA00023015"/>
    </source>
</evidence>
<proteinExistence type="predicted"/>
<sequence>MDEPTRTWTVDLDHELADGFSSMLNETHLTFRTRITTRDGWAKSGRATRTEFGDLTLVDFECGPSAGRRDAREIASSDEDYVVVLVNRFGRESVSQGGNVFTLTPGDVVVWDTSSPATFEVHDWYVKRSLFIPRRILEGTKQPYAARTGYTMERRAPGVQLFIDYVDILSRTGTRLEAGARENAGRAALELFLGAARPDLAVRDATEETGSALFAVVVRYIDQHLRDPDLSPEKVARIHHVSVRTINRLFAAVGETFTHHVRQRRLDCAYADVALSTESVGLISQRWSFADSSHFSRLFKEKFGRTPSAVRAEAS</sequence>
<dbReference type="Gene3D" id="1.10.10.60">
    <property type="entry name" value="Homeodomain-like"/>
    <property type="match status" value="1"/>
</dbReference>
<organism evidence="5 6">
    <name type="scientific">Brevibacterium daeguense</name>
    <dbReference type="NCBI Taxonomy" id="909936"/>
    <lineage>
        <taxon>Bacteria</taxon>
        <taxon>Bacillati</taxon>
        <taxon>Actinomycetota</taxon>
        <taxon>Actinomycetes</taxon>
        <taxon>Micrococcales</taxon>
        <taxon>Brevibacteriaceae</taxon>
        <taxon>Brevibacterium</taxon>
    </lineage>
</organism>
<dbReference type="SUPFAM" id="SSF46689">
    <property type="entry name" value="Homeodomain-like"/>
    <property type="match status" value="1"/>
</dbReference>
<accession>A0ABP8EIF8</accession>
<dbReference type="InterPro" id="IPR018060">
    <property type="entry name" value="HTH_AraC"/>
</dbReference>
<dbReference type="Pfam" id="PF12833">
    <property type="entry name" value="HTH_18"/>
    <property type="match status" value="1"/>
</dbReference>
<dbReference type="Pfam" id="PF14525">
    <property type="entry name" value="AraC_binding_2"/>
    <property type="match status" value="1"/>
</dbReference>
<dbReference type="InterPro" id="IPR050204">
    <property type="entry name" value="AraC_XylS_family_regulators"/>
</dbReference>
<dbReference type="EMBL" id="BAABAZ010000004">
    <property type="protein sequence ID" value="GAA4283665.1"/>
    <property type="molecule type" value="Genomic_DNA"/>
</dbReference>
<evidence type="ECO:0000256" key="2">
    <source>
        <dbReference type="ARBA" id="ARBA00023125"/>
    </source>
</evidence>
<gene>
    <name evidence="5" type="ORF">GCM10022261_11960</name>
</gene>
<name>A0ABP8EIF8_9MICO</name>
<dbReference type="PANTHER" id="PTHR46796">
    <property type="entry name" value="HTH-TYPE TRANSCRIPTIONAL ACTIVATOR RHAS-RELATED"/>
    <property type="match status" value="1"/>
</dbReference>
<dbReference type="InterPro" id="IPR009057">
    <property type="entry name" value="Homeodomain-like_sf"/>
</dbReference>
<keyword evidence="3" id="KW-0804">Transcription</keyword>
<evidence type="ECO:0000256" key="3">
    <source>
        <dbReference type="ARBA" id="ARBA00023163"/>
    </source>
</evidence>
<protein>
    <submittedName>
        <fullName evidence="5">Helix-turn-helix domain-containing protein</fullName>
    </submittedName>
</protein>
<dbReference type="InterPro" id="IPR035418">
    <property type="entry name" value="AraC-bd_2"/>
</dbReference>
<dbReference type="SMART" id="SM00342">
    <property type="entry name" value="HTH_ARAC"/>
    <property type="match status" value="1"/>
</dbReference>
<evidence type="ECO:0000313" key="5">
    <source>
        <dbReference type="EMBL" id="GAA4283665.1"/>
    </source>
</evidence>
<evidence type="ECO:0000259" key="4">
    <source>
        <dbReference type="PROSITE" id="PS01124"/>
    </source>
</evidence>
<keyword evidence="2" id="KW-0238">DNA-binding</keyword>